<comment type="caution">
    <text evidence="1">The sequence shown here is derived from an EMBL/GenBank/DDBJ whole genome shotgun (WGS) entry which is preliminary data.</text>
</comment>
<dbReference type="Proteomes" id="UP000324222">
    <property type="component" value="Unassembled WGS sequence"/>
</dbReference>
<evidence type="ECO:0000313" key="2">
    <source>
        <dbReference type="Proteomes" id="UP000324222"/>
    </source>
</evidence>
<sequence>MVVKPLTLAYSSVLVISWRPYPAPRRSRLMTTDSIHAASGSLGRVLSLEWPITSVSPCEVVFRRSRDVGNWSQEVLSDLILKYKGAHCVN</sequence>
<accession>A0A5B7DQV0</accession>
<dbReference type="EMBL" id="VSRR010001251">
    <property type="protein sequence ID" value="MPC23778.1"/>
    <property type="molecule type" value="Genomic_DNA"/>
</dbReference>
<gene>
    <name evidence="1" type="ORF">E2C01_016842</name>
</gene>
<reference evidence="1 2" key="1">
    <citation type="submission" date="2019-05" db="EMBL/GenBank/DDBJ databases">
        <title>Another draft genome of Portunus trituberculatus and its Hox gene families provides insights of decapod evolution.</title>
        <authorList>
            <person name="Jeong J.-H."/>
            <person name="Song I."/>
            <person name="Kim S."/>
            <person name="Choi T."/>
            <person name="Kim D."/>
            <person name="Ryu S."/>
            <person name="Kim W."/>
        </authorList>
    </citation>
    <scope>NUCLEOTIDE SEQUENCE [LARGE SCALE GENOMIC DNA]</scope>
    <source>
        <tissue evidence="1">Muscle</tissue>
    </source>
</reference>
<name>A0A5B7DQV0_PORTR</name>
<organism evidence="1 2">
    <name type="scientific">Portunus trituberculatus</name>
    <name type="common">Swimming crab</name>
    <name type="synonym">Neptunus trituberculatus</name>
    <dbReference type="NCBI Taxonomy" id="210409"/>
    <lineage>
        <taxon>Eukaryota</taxon>
        <taxon>Metazoa</taxon>
        <taxon>Ecdysozoa</taxon>
        <taxon>Arthropoda</taxon>
        <taxon>Crustacea</taxon>
        <taxon>Multicrustacea</taxon>
        <taxon>Malacostraca</taxon>
        <taxon>Eumalacostraca</taxon>
        <taxon>Eucarida</taxon>
        <taxon>Decapoda</taxon>
        <taxon>Pleocyemata</taxon>
        <taxon>Brachyura</taxon>
        <taxon>Eubrachyura</taxon>
        <taxon>Portunoidea</taxon>
        <taxon>Portunidae</taxon>
        <taxon>Portuninae</taxon>
        <taxon>Portunus</taxon>
    </lineage>
</organism>
<dbReference type="AlphaFoldDB" id="A0A5B7DQV0"/>
<protein>
    <submittedName>
        <fullName evidence="1">Uncharacterized protein</fullName>
    </submittedName>
</protein>
<evidence type="ECO:0000313" key="1">
    <source>
        <dbReference type="EMBL" id="MPC23778.1"/>
    </source>
</evidence>
<keyword evidence="2" id="KW-1185">Reference proteome</keyword>
<proteinExistence type="predicted"/>